<evidence type="ECO:0000313" key="1">
    <source>
        <dbReference type="EMBL" id="KAF2474537.1"/>
    </source>
</evidence>
<protein>
    <submittedName>
        <fullName evidence="1">Uncharacterized protein</fullName>
    </submittedName>
</protein>
<organism evidence="1 2">
    <name type="scientific">Lindgomyces ingoldianus</name>
    <dbReference type="NCBI Taxonomy" id="673940"/>
    <lineage>
        <taxon>Eukaryota</taxon>
        <taxon>Fungi</taxon>
        <taxon>Dikarya</taxon>
        <taxon>Ascomycota</taxon>
        <taxon>Pezizomycotina</taxon>
        <taxon>Dothideomycetes</taxon>
        <taxon>Pleosporomycetidae</taxon>
        <taxon>Pleosporales</taxon>
        <taxon>Lindgomycetaceae</taxon>
        <taxon>Lindgomyces</taxon>
    </lineage>
</organism>
<keyword evidence="2" id="KW-1185">Reference proteome</keyword>
<reference evidence="1" key="1">
    <citation type="journal article" date="2020" name="Stud. Mycol.">
        <title>101 Dothideomycetes genomes: a test case for predicting lifestyles and emergence of pathogens.</title>
        <authorList>
            <person name="Haridas S."/>
            <person name="Albert R."/>
            <person name="Binder M."/>
            <person name="Bloem J."/>
            <person name="Labutti K."/>
            <person name="Salamov A."/>
            <person name="Andreopoulos B."/>
            <person name="Baker S."/>
            <person name="Barry K."/>
            <person name="Bills G."/>
            <person name="Bluhm B."/>
            <person name="Cannon C."/>
            <person name="Castanera R."/>
            <person name="Culley D."/>
            <person name="Daum C."/>
            <person name="Ezra D."/>
            <person name="Gonzalez J."/>
            <person name="Henrissat B."/>
            <person name="Kuo A."/>
            <person name="Liang C."/>
            <person name="Lipzen A."/>
            <person name="Lutzoni F."/>
            <person name="Magnuson J."/>
            <person name="Mondo S."/>
            <person name="Nolan M."/>
            <person name="Ohm R."/>
            <person name="Pangilinan J."/>
            <person name="Park H.-J."/>
            <person name="Ramirez L."/>
            <person name="Alfaro M."/>
            <person name="Sun H."/>
            <person name="Tritt A."/>
            <person name="Yoshinaga Y."/>
            <person name="Zwiers L.-H."/>
            <person name="Turgeon B."/>
            <person name="Goodwin S."/>
            <person name="Spatafora J."/>
            <person name="Crous P."/>
            <person name="Grigoriev I."/>
        </authorList>
    </citation>
    <scope>NUCLEOTIDE SEQUENCE</scope>
    <source>
        <strain evidence="1">ATCC 200398</strain>
    </source>
</reference>
<comment type="caution">
    <text evidence="1">The sequence shown here is derived from an EMBL/GenBank/DDBJ whole genome shotgun (WGS) entry which is preliminary data.</text>
</comment>
<evidence type="ECO:0000313" key="2">
    <source>
        <dbReference type="Proteomes" id="UP000799755"/>
    </source>
</evidence>
<dbReference type="EMBL" id="MU003497">
    <property type="protein sequence ID" value="KAF2474537.1"/>
    <property type="molecule type" value="Genomic_DNA"/>
</dbReference>
<gene>
    <name evidence="1" type="ORF">BDR25DRAFT_351067</name>
</gene>
<sequence>MTSRGYQLFPTPQVTSKRHPRLKFSRANRLLSSIAFLMDDQNLMLNALEHGKVFQNTNFPASTTPHLYSALTSIILEFLPLNIVFRLQPSYRPPFSTVRFSAKISDSSSSLATSQVLFAEISLRGFTRTVSKQTVSNEDIHVSQITTYVVLMFPIYLSTLPALYPLSAGDTPFEEVNEPVLEMAPIPELPRLRFSPDNICLDIVMEVKTYDHEEDVTLPFYLYIVATLSVTLAPISRGSTCDSIFGVDMDADEGMVEDKGQIGFGNSESDSESSSSLSYTEEEKTNRMASYVALVELRKQDLSPVKQYTFRVPISHITERQVQWTVAGAEEGLGLAKADRALTIAIKSPCDIVRPKKRGVPQRLTTLFILYSTSVPRSTIHHFSHNSCPLQSSSLPLKSNIHNIYSTSSKLGVNPIFVLVLIQLLHKSQPHVRQRTPPRLVINSNFSYCEAIYLGVPSFDVNIPIRTRNQYTLLRSPTLKHPNLLNTIPNSGARNATTTTMIYYLLIKPPTPFLPQSQNRSKPKGGLELHNKCQRKSRLVGALAGVSRKEPSQSLARRQGVTLSVIKADMLNFLYKMKWSIYRMQMVLYLTFLFP</sequence>
<dbReference type="Proteomes" id="UP000799755">
    <property type="component" value="Unassembled WGS sequence"/>
</dbReference>
<accession>A0ACB6R7P0</accession>
<name>A0ACB6R7P0_9PLEO</name>
<proteinExistence type="predicted"/>